<accession>A0A7E5A223</accession>
<name>A0A7E5A223_PANRE</name>
<dbReference type="Proteomes" id="UP000492821">
    <property type="component" value="Unassembled WGS sequence"/>
</dbReference>
<evidence type="ECO:0000313" key="1">
    <source>
        <dbReference type="Proteomes" id="UP000492821"/>
    </source>
</evidence>
<protein>
    <submittedName>
        <fullName evidence="2">VWFA domain-containing protein</fullName>
    </submittedName>
</protein>
<evidence type="ECO:0000313" key="2">
    <source>
        <dbReference type="WBParaSite" id="Pan_g9081.t1"/>
    </source>
</evidence>
<dbReference type="AlphaFoldDB" id="A0A7E5A223"/>
<reference evidence="1" key="1">
    <citation type="journal article" date="2013" name="Genetics">
        <title>The draft genome and transcriptome of Panagrellus redivivus are shaped by the harsh demands of a free-living lifestyle.</title>
        <authorList>
            <person name="Srinivasan J."/>
            <person name="Dillman A.R."/>
            <person name="Macchietto M.G."/>
            <person name="Heikkinen L."/>
            <person name="Lakso M."/>
            <person name="Fracchia K.M."/>
            <person name="Antoshechkin I."/>
            <person name="Mortazavi A."/>
            <person name="Wong G."/>
            <person name="Sternberg P.W."/>
        </authorList>
    </citation>
    <scope>NUCLEOTIDE SEQUENCE [LARGE SCALE GENOMIC DNA]</scope>
    <source>
        <strain evidence="1">MT8872</strain>
    </source>
</reference>
<dbReference type="Gene3D" id="3.30.30.30">
    <property type="match status" value="1"/>
</dbReference>
<proteinExistence type="predicted"/>
<dbReference type="Gene3D" id="3.30.420.40">
    <property type="match status" value="1"/>
</dbReference>
<sequence>MSNTIIDTLFQPLLAILSWIAWLLELLMPMTALPEHSIAIFMSNPETSTGMISVRNGSKVRLKSVKKYPGSVKDAAKAFAVDVPPKTVHAVFILIEPETLPSVVKCMAPALEAAGYRNIVTLGDEAFRHVSMPIDAAQLQCDVGDFVAVLFNPDNLRYGAIVERVEAGYKKVKISKNLPYEIIEYPTLKHIILRGPTGDISEAHKSECRSLYPGMQYHFPRLSKNQLICNHAWRSVDGATFIEETVSMEVFFKFGLQEVPLPFRGTTLPTTKTFQLDIMEWKHVFVCVKYTNQHEPLSTEFEVFQCIDLKTRKDRVLRVTVSINMHHVPSINVQAISPVKVLVPKFQKVGIEIYKASSFQYYIFGQSGTTELNFSTIDLLMADLMARFAPEDVGVILYLGMEMDSSTIGWWRTLEEHGYSKQYFGGTDIVPAMFLFGYNVAVAEGECVGMWVSEQLCTILKRVGTTFRYLGFYQPSDDLDLLDRYDVKTVVFCQSFDEICTIDEFGDRNVIVGNADAIRDRYKLFYLSELISKGNFGKYTVSQFNRFLIFVYWGDRRLKFDVGNTVQLPFGWTTEIDLDKAYEVKIVVDYIHGDFKQEKVFYVGSSSVKLDICIEDMFTTTVNCVPLPKGHAPRSVSFCLLIERTTSGFRRTLYFRDSGKTVVENFANLYIALKTFTLVEHAVIVFIVSDSTSSEHAEWRQFASEYRFQGIQFVNGAILTLNSALIDVDFTTFVDNVIVLVTDMTAIDTNGRKAPVTYVLRSHQKKLKLLKVAKARVDKVYSTLDSIDHVFAVVDDPSKPPSLSKHLKPVFLQSSNESVSKYLFSRTDTDLEADHTIDDIAGITFFAEWKGARQVFNTEFESIPLSREVSFQVGEAETLRIKTAPFNAKNRDLLDEITFKKPYDRVVVLNIAVDSMLVPSVKHVHSEPVPATVFEFTTGNRVLVRSDAVDGLEYPAYVSFVDGVIVGEGAVSHQKHHPDDVVYDIHRMLSTDFDPDHPDPSWAFNTSRGGDGEVTVHMGQSCSTAIVCFGLIVSAVKKSVESAVGQGIAEIGIKLPPGSVVSEDAKTSIGATIAVKLLVFN</sequence>
<reference evidence="2" key="2">
    <citation type="submission" date="2020-10" db="UniProtKB">
        <authorList>
            <consortium name="WormBaseParasite"/>
        </authorList>
    </citation>
    <scope>IDENTIFICATION</scope>
</reference>
<keyword evidence="1" id="KW-1185">Reference proteome</keyword>
<dbReference type="WBParaSite" id="Pan_g9081.t1">
    <property type="protein sequence ID" value="Pan_g9081.t1"/>
    <property type="gene ID" value="Pan_g9081"/>
</dbReference>
<organism evidence="1 2">
    <name type="scientific">Panagrellus redivivus</name>
    <name type="common">Microworm</name>
    <dbReference type="NCBI Taxonomy" id="6233"/>
    <lineage>
        <taxon>Eukaryota</taxon>
        <taxon>Metazoa</taxon>
        <taxon>Ecdysozoa</taxon>
        <taxon>Nematoda</taxon>
        <taxon>Chromadorea</taxon>
        <taxon>Rhabditida</taxon>
        <taxon>Tylenchina</taxon>
        <taxon>Panagrolaimomorpha</taxon>
        <taxon>Panagrolaimoidea</taxon>
        <taxon>Panagrolaimidae</taxon>
        <taxon>Panagrellus</taxon>
    </lineage>
</organism>